<organism evidence="2 3">
    <name type="scientific">Coprinellus micaceus</name>
    <name type="common">Glistening ink-cap mushroom</name>
    <name type="synonym">Coprinus micaceus</name>
    <dbReference type="NCBI Taxonomy" id="71717"/>
    <lineage>
        <taxon>Eukaryota</taxon>
        <taxon>Fungi</taxon>
        <taxon>Dikarya</taxon>
        <taxon>Basidiomycota</taxon>
        <taxon>Agaricomycotina</taxon>
        <taxon>Agaricomycetes</taxon>
        <taxon>Agaricomycetidae</taxon>
        <taxon>Agaricales</taxon>
        <taxon>Agaricineae</taxon>
        <taxon>Psathyrellaceae</taxon>
        <taxon>Coprinellus</taxon>
    </lineage>
</organism>
<feature type="compositionally biased region" description="Low complexity" evidence="1">
    <location>
        <begin position="25"/>
        <end position="35"/>
    </location>
</feature>
<feature type="compositionally biased region" description="Low complexity" evidence="1">
    <location>
        <begin position="1"/>
        <end position="12"/>
    </location>
</feature>
<dbReference type="AlphaFoldDB" id="A0A4Y7SG71"/>
<reference evidence="2 3" key="1">
    <citation type="journal article" date="2019" name="Nat. Ecol. Evol.">
        <title>Megaphylogeny resolves global patterns of mushroom evolution.</title>
        <authorList>
            <person name="Varga T."/>
            <person name="Krizsan K."/>
            <person name="Foldi C."/>
            <person name="Dima B."/>
            <person name="Sanchez-Garcia M."/>
            <person name="Sanchez-Ramirez S."/>
            <person name="Szollosi G.J."/>
            <person name="Szarkandi J.G."/>
            <person name="Papp V."/>
            <person name="Albert L."/>
            <person name="Andreopoulos W."/>
            <person name="Angelini C."/>
            <person name="Antonin V."/>
            <person name="Barry K.W."/>
            <person name="Bougher N.L."/>
            <person name="Buchanan P."/>
            <person name="Buyck B."/>
            <person name="Bense V."/>
            <person name="Catcheside P."/>
            <person name="Chovatia M."/>
            <person name="Cooper J."/>
            <person name="Damon W."/>
            <person name="Desjardin D."/>
            <person name="Finy P."/>
            <person name="Geml J."/>
            <person name="Haridas S."/>
            <person name="Hughes K."/>
            <person name="Justo A."/>
            <person name="Karasinski D."/>
            <person name="Kautmanova I."/>
            <person name="Kiss B."/>
            <person name="Kocsube S."/>
            <person name="Kotiranta H."/>
            <person name="LaButti K.M."/>
            <person name="Lechner B.E."/>
            <person name="Liimatainen K."/>
            <person name="Lipzen A."/>
            <person name="Lukacs Z."/>
            <person name="Mihaltcheva S."/>
            <person name="Morgado L.N."/>
            <person name="Niskanen T."/>
            <person name="Noordeloos M.E."/>
            <person name="Ohm R.A."/>
            <person name="Ortiz-Santana B."/>
            <person name="Ovrebo C."/>
            <person name="Racz N."/>
            <person name="Riley R."/>
            <person name="Savchenko A."/>
            <person name="Shiryaev A."/>
            <person name="Soop K."/>
            <person name="Spirin V."/>
            <person name="Szebenyi C."/>
            <person name="Tomsovsky M."/>
            <person name="Tulloss R.E."/>
            <person name="Uehling J."/>
            <person name="Grigoriev I.V."/>
            <person name="Vagvolgyi C."/>
            <person name="Papp T."/>
            <person name="Martin F.M."/>
            <person name="Miettinen O."/>
            <person name="Hibbett D.S."/>
            <person name="Nagy L.G."/>
        </authorList>
    </citation>
    <scope>NUCLEOTIDE SEQUENCE [LARGE SCALE GENOMIC DNA]</scope>
    <source>
        <strain evidence="2 3">FP101781</strain>
    </source>
</reference>
<feature type="region of interest" description="Disordered" evidence="1">
    <location>
        <begin position="1"/>
        <end position="35"/>
    </location>
</feature>
<sequence>MSLGTSSRSNSRATRRKASKHAKRSASSSSSASDHAAVEIFMDTAEAKAIEDSFRNCVGDYPEEVDMEAVYWAMAWRAVTHA</sequence>
<gene>
    <name evidence="2" type="ORF">FA13DRAFT_1800562</name>
</gene>
<feature type="compositionally biased region" description="Basic residues" evidence="1">
    <location>
        <begin position="13"/>
        <end position="24"/>
    </location>
</feature>
<proteinExistence type="predicted"/>
<comment type="caution">
    <text evidence="2">The sequence shown here is derived from an EMBL/GenBank/DDBJ whole genome shotgun (WGS) entry which is preliminary data.</text>
</comment>
<name>A0A4Y7SG71_COPMI</name>
<evidence type="ECO:0000313" key="2">
    <source>
        <dbReference type="EMBL" id="TEB20889.1"/>
    </source>
</evidence>
<dbReference type="Proteomes" id="UP000298030">
    <property type="component" value="Unassembled WGS sequence"/>
</dbReference>
<evidence type="ECO:0000313" key="3">
    <source>
        <dbReference type="Proteomes" id="UP000298030"/>
    </source>
</evidence>
<dbReference type="EMBL" id="QPFP01000129">
    <property type="protein sequence ID" value="TEB20889.1"/>
    <property type="molecule type" value="Genomic_DNA"/>
</dbReference>
<accession>A0A4Y7SG71</accession>
<protein>
    <submittedName>
        <fullName evidence="2">Uncharacterized protein</fullName>
    </submittedName>
</protein>
<evidence type="ECO:0000256" key="1">
    <source>
        <dbReference type="SAM" id="MobiDB-lite"/>
    </source>
</evidence>
<keyword evidence="3" id="KW-1185">Reference proteome</keyword>